<protein>
    <submittedName>
        <fullName evidence="2">Uncharacterized protein</fullName>
    </submittedName>
</protein>
<name>A0A5B7CNA1_PORTR</name>
<dbReference type="EMBL" id="VSRR010000125">
    <property type="protein sequence ID" value="MPC10635.1"/>
    <property type="molecule type" value="Genomic_DNA"/>
</dbReference>
<dbReference type="Proteomes" id="UP000324222">
    <property type="component" value="Unassembled WGS sequence"/>
</dbReference>
<comment type="caution">
    <text evidence="2">The sequence shown here is derived from an EMBL/GenBank/DDBJ whole genome shotgun (WGS) entry which is preliminary data.</text>
</comment>
<accession>A0A5B7CNA1</accession>
<feature type="region of interest" description="Disordered" evidence="1">
    <location>
        <begin position="1"/>
        <end position="22"/>
    </location>
</feature>
<evidence type="ECO:0000313" key="2">
    <source>
        <dbReference type="EMBL" id="MPC10635.1"/>
    </source>
</evidence>
<organism evidence="2 3">
    <name type="scientific">Portunus trituberculatus</name>
    <name type="common">Swimming crab</name>
    <name type="synonym">Neptunus trituberculatus</name>
    <dbReference type="NCBI Taxonomy" id="210409"/>
    <lineage>
        <taxon>Eukaryota</taxon>
        <taxon>Metazoa</taxon>
        <taxon>Ecdysozoa</taxon>
        <taxon>Arthropoda</taxon>
        <taxon>Crustacea</taxon>
        <taxon>Multicrustacea</taxon>
        <taxon>Malacostraca</taxon>
        <taxon>Eumalacostraca</taxon>
        <taxon>Eucarida</taxon>
        <taxon>Decapoda</taxon>
        <taxon>Pleocyemata</taxon>
        <taxon>Brachyura</taxon>
        <taxon>Eubrachyura</taxon>
        <taxon>Portunoidea</taxon>
        <taxon>Portunidae</taxon>
        <taxon>Portuninae</taxon>
        <taxon>Portunus</taxon>
    </lineage>
</organism>
<sequence>MNVEITSRRRSSRMGSRASYSATHRYSSHVFDFGDDLTTFISITILDSGSRSGITTLLTIFWWLSAKWSRNTGFVKVPIATHDH</sequence>
<reference evidence="2 3" key="1">
    <citation type="submission" date="2019-05" db="EMBL/GenBank/DDBJ databases">
        <title>Another draft genome of Portunus trituberculatus and its Hox gene families provides insights of decapod evolution.</title>
        <authorList>
            <person name="Jeong J.-H."/>
            <person name="Song I."/>
            <person name="Kim S."/>
            <person name="Choi T."/>
            <person name="Kim D."/>
            <person name="Ryu S."/>
            <person name="Kim W."/>
        </authorList>
    </citation>
    <scope>NUCLEOTIDE SEQUENCE [LARGE SCALE GENOMIC DNA]</scope>
    <source>
        <tissue evidence="2">Muscle</tissue>
    </source>
</reference>
<evidence type="ECO:0000313" key="3">
    <source>
        <dbReference type="Proteomes" id="UP000324222"/>
    </source>
</evidence>
<proteinExistence type="predicted"/>
<dbReference type="AlphaFoldDB" id="A0A5B7CNA1"/>
<keyword evidence="3" id="KW-1185">Reference proteome</keyword>
<gene>
    <name evidence="2" type="ORF">E2C01_003273</name>
</gene>
<evidence type="ECO:0000256" key="1">
    <source>
        <dbReference type="SAM" id="MobiDB-lite"/>
    </source>
</evidence>